<keyword evidence="4" id="KW-1185">Reference proteome</keyword>
<dbReference type="InterPro" id="IPR001404">
    <property type="entry name" value="Hsp90_fam"/>
</dbReference>
<evidence type="ECO:0000256" key="1">
    <source>
        <dbReference type="ARBA" id="ARBA00008239"/>
    </source>
</evidence>
<reference evidence="3" key="1">
    <citation type="submission" date="2021-01" db="EMBL/GenBank/DDBJ databases">
        <title>Whole genome shotgun sequence of Actinoplanes rishiriensis NBRC 108556.</title>
        <authorList>
            <person name="Komaki H."/>
            <person name="Tamura T."/>
        </authorList>
    </citation>
    <scope>NUCLEOTIDE SEQUENCE</scope>
    <source>
        <strain evidence="3">NBRC 108556</strain>
    </source>
</reference>
<proteinExistence type="inferred from homology"/>
<gene>
    <name evidence="3" type="ORF">Ari01nite_79010</name>
</gene>
<dbReference type="Gene3D" id="3.30.230.80">
    <property type="match status" value="1"/>
</dbReference>
<dbReference type="Pfam" id="PF00183">
    <property type="entry name" value="HSP90"/>
    <property type="match status" value="1"/>
</dbReference>
<organism evidence="3 4">
    <name type="scientific">Paractinoplanes rishiriensis</name>
    <dbReference type="NCBI Taxonomy" id="1050105"/>
    <lineage>
        <taxon>Bacteria</taxon>
        <taxon>Bacillati</taxon>
        <taxon>Actinomycetota</taxon>
        <taxon>Actinomycetes</taxon>
        <taxon>Micromonosporales</taxon>
        <taxon>Micromonosporaceae</taxon>
        <taxon>Paractinoplanes</taxon>
    </lineage>
</organism>
<evidence type="ECO:0000313" key="3">
    <source>
        <dbReference type="EMBL" id="GIF00437.1"/>
    </source>
</evidence>
<dbReference type="GO" id="GO:0140662">
    <property type="term" value="F:ATP-dependent protein folding chaperone"/>
    <property type="evidence" value="ECO:0007669"/>
    <property type="project" value="InterPro"/>
</dbReference>
<evidence type="ECO:0000256" key="2">
    <source>
        <dbReference type="ARBA" id="ARBA00023186"/>
    </source>
</evidence>
<dbReference type="SUPFAM" id="SSF54211">
    <property type="entry name" value="Ribosomal protein S5 domain 2-like"/>
    <property type="match status" value="1"/>
</dbReference>
<sequence length="693" mass="79954">MHIGPAHTRYLDRDRLRAIIRTYADFIGVPVYLDDDAEPANAVTPPWHRGYVSERERRAAYTDFWQRKFTQESSLHVFAVDEPVEWDDIAQADGKGRGRVRGVLAVTDRRSDFNARGVVDLYVHRMFVNAGNRDVLPPWAKFVQGVIECNDLTPNAARDNVVRNTALTAVQQALGWLIVRELSDLSSRDHQRFVEIMRWHSYDVLAMSVQDEYEDFFRAVADLIPLESDPEPITVAEYLKTAPVRTDHSQVVFYITEPGSANQYFLLARARSMRVFNCAEPFAERFLRRYAETWPERVHLSRLDVAGSETIFEPLRSDERDRFAQLETAYNVLFPELRALPRISRFRPVMIPAVLTETRETRTRREMEDVTQDLALPTFIRDLVKDFLSVEKEPLTLHLNADNPAVQRLADRLDLRDEVSQNALVALHHNALMLLARTLRVQDVQLMFVHFNQVIELMLALDAERADLQRALDARHSEIVELRTSRTDREEILDPYVSCFVAMPFGDPRAEEIYEAVRDVLEVRPYYWAVVRADDTVEQPGLWGNLKAKLLRAHCYVAVFTRELNPNVMIEVGRMEALERPVVLLRDAAAPELPADLSGRLYAELSGTRETLIQEIREAFARQEPFQALAGERYLSETVLRREANLNEEVSREISRLYRTWSAFLQADPHEVARRINVRPRLIEAAQEALTEP</sequence>
<dbReference type="GO" id="GO:0051082">
    <property type="term" value="F:unfolded protein binding"/>
    <property type="evidence" value="ECO:0007669"/>
    <property type="project" value="InterPro"/>
</dbReference>
<accession>A0A919KBP9</accession>
<dbReference type="PANTHER" id="PTHR11528">
    <property type="entry name" value="HEAT SHOCK PROTEIN 90 FAMILY MEMBER"/>
    <property type="match status" value="1"/>
</dbReference>
<dbReference type="GO" id="GO:0005524">
    <property type="term" value="F:ATP binding"/>
    <property type="evidence" value="ECO:0007669"/>
    <property type="project" value="InterPro"/>
</dbReference>
<dbReference type="GO" id="GO:0016887">
    <property type="term" value="F:ATP hydrolysis activity"/>
    <property type="evidence" value="ECO:0007669"/>
    <property type="project" value="InterPro"/>
</dbReference>
<comment type="caution">
    <text evidence="3">The sequence shown here is derived from an EMBL/GenBank/DDBJ whole genome shotgun (WGS) entry which is preliminary data.</text>
</comment>
<name>A0A919KBP9_9ACTN</name>
<comment type="similarity">
    <text evidence="1">Belongs to the heat shock protein 90 family.</text>
</comment>
<keyword evidence="2" id="KW-0143">Chaperone</keyword>
<dbReference type="InterPro" id="IPR020568">
    <property type="entry name" value="Ribosomal_Su5_D2-typ_SF"/>
</dbReference>
<dbReference type="EMBL" id="BOMV01000083">
    <property type="protein sequence ID" value="GIF00437.1"/>
    <property type="molecule type" value="Genomic_DNA"/>
</dbReference>
<dbReference type="Proteomes" id="UP000636960">
    <property type="component" value="Unassembled WGS sequence"/>
</dbReference>
<dbReference type="AlphaFoldDB" id="A0A919KBP9"/>
<protein>
    <submittedName>
        <fullName evidence="3">Uncharacterized protein</fullName>
    </submittedName>
</protein>
<evidence type="ECO:0000313" key="4">
    <source>
        <dbReference type="Proteomes" id="UP000636960"/>
    </source>
</evidence>